<gene>
    <name evidence="3" type="ORF">GCM10009862_23440</name>
</gene>
<dbReference type="RefSeq" id="WP_344229715.1">
    <property type="nucleotide sequence ID" value="NZ_BAAARI010000015.1"/>
</dbReference>
<protein>
    <recommendedName>
        <fullName evidence="2">HTH HARE-type domain-containing protein</fullName>
    </recommendedName>
</protein>
<feature type="domain" description="HTH HARE-type" evidence="2">
    <location>
        <begin position="4"/>
        <end position="72"/>
    </location>
</feature>
<name>A0ABN3PFY2_9MICO</name>
<evidence type="ECO:0000256" key="1">
    <source>
        <dbReference type="ARBA" id="ARBA00023163"/>
    </source>
</evidence>
<organism evidence="3 4">
    <name type="scientific">Microbacterium binotii</name>
    <dbReference type="NCBI Taxonomy" id="462710"/>
    <lineage>
        <taxon>Bacteria</taxon>
        <taxon>Bacillati</taxon>
        <taxon>Actinomycetota</taxon>
        <taxon>Actinomycetes</taxon>
        <taxon>Micrococcales</taxon>
        <taxon>Microbacteriaceae</taxon>
        <taxon>Microbacterium</taxon>
    </lineage>
</organism>
<keyword evidence="1" id="KW-0804">Transcription</keyword>
<accession>A0ABN3PFY2</accession>
<dbReference type="InterPro" id="IPR007759">
    <property type="entry name" value="Asxl_HARE-HTH"/>
</dbReference>
<dbReference type="Pfam" id="PF05066">
    <property type="entry name" value="HARE-HTH"/>
    <property type="match status" value="1"/>
</dbReference>
<proteinExistence type="predicted"/>
<sequence>MGDMPWRRAILKVLSEAREPLHYSDIAQRILDNGLREHGGATPAATVASTISTYMQNDLVRVDRGVYGLTSSTLDSATSSTALEPVVSAGEAPAATDGDADDTGFLNAFGMFWRREEVNWEQRGQTLLGAQLKAAQSINFADQVGVYILYSGDRVIYVGRITEPRLGPRLWDHTRDRLTGRWDRFSWFGVRAVSDDGSLGPVPAGNFAAEMLVATMEALLIEGLEPPQNRRRGDGFNATEFIQTTDPQIERRRAQRFLARLANNDQ</sequence>
<keyword evidence="4" id="KW-1185">Reference proteome</keyword>
<dbReference type="EMBL" id="BAAARI010000015">
    <property type="protein sequence ID" value="GAA2583621.1"/>
    <property type="molecule type" value="Genomic_DNA"/>
</dbReference>
<reference evidence="3 4" key="1">
    <citation type="journal article" date="2019" name="Int. J. Syst. Evol. Microbiol.">
        <title>The Global Catalogue of Microorganisms (GCM) 10K type strain sequencing project: providing services to taxonomists for standard genome sequencing and annotation.</title>
        <authorList>
            <consortium name="The Broad Institute Genomics Platform"/>
            <consortium name="The Broad Institute Genome Sequencing Center for Infectious Disease"/>
            <person name="Wu L."/>
            <person name="Ma J."/>
        </authorList>
    </citation>
    <scope>NUCLEOTIDE SEQUENCE [LARGE SCALE GENOMIC DNA]</scope>
    <source>
        <strain evidence="3 4">JCM 16365</strain>
    </source>
</reference>
<dbReference type="Proteomes" id="UP001500274">
    <property type="component" value="Unassembled WGS sequence"/>
</dbReference>
<evidence type="ECO:0000313" key="3">
    <source>
        <dbReference type="EMBL" id="GAA2583621.1"/>
    </source>
</evidence>
<dbReference type="CDD" id="cd00719">
    <property type="entry name" value="GIY-YIG_SF"/>
    <property type="match status" value="1"/>
</dbReference>
<evidence type="ECO:0000259" key="2">
    <source>
        <dbReference type="PROSITE" id="PS51913"/>
    </source>
</evidence>
<dbReference type="PROSITE" id="PS51913">
    <property type="entry name" value="HTH_HARE"/>
    <property type="match status" value="1"/>
</dbReference>
<comment type="caution">
    <text evidence="3">The sequence shown here is derived from an EMBL/GenBank/DDBJ whole genome shotgun (WGS) entry which is preliminary data.</text>
</comment>
<evidence type="ECO:0000313" key="4">
    <source>
        <dbReference type="Proteomes" id="UP001500274"/>
    </source>
</evidence>